<dbReference type="Proteomes" id="UP000261212">
    <property type="component" value="Unassembled WGS sequence"/>
</dbReference>
<dbReference type="InterPro" id="IPR007160">
    <property type="entry name" value="DUF362"/>
</dbReference>
<evidence type="ECO:0000313" key="2">
    <source>
        <dbReference type="EMBL" id="RGD73873.1"/>
    </source>
</evidence>
<evidence type="ECO:0000313" key="3">
    <source>
        <dbReference type="Proteomes" id="UP000261212"/>
    </source>
</evidence>
<feature type="domain" description="DUF362" evidence="1">
    <location>
        <begin position="38"/>
        <end position="251"/>
    </location>
</feature>
<organism evidence="2 3">
    <name type="scientific">Anaerofustis stercorihominis</name>
    <dbReference type="NCBI Taxonomy" id="214853"/>
    <lineage>
        <taxon>Bacteria</taxon>
        <taxon>Bacillati</taxon>
        <taxon>Bacillota</taxon>
        <taxon>Clostridia</taxon>
        <taxon>Eubacteriales</taxon>
        <taxon>Eubacteriaceae</taxon>
        <taxon>Anaerofustis</taxon>
    </lineage>
</organism>
<reference evidence="2 3" key="1">
    <citation type="submission" date="2018-08" db="EMBL/GenBank/DDBJ databases">
        <title>A genome reference for cultivated species of the human gut microbiota.</title>
        <authorList>
            <person name="Zou Y."/>
            <person name="Xue W."/>
            <person name="Luo G."/>
        </authorList>
    </citation>
    <scope>NUCLEOTIDE SEQUENCE [LARGE SCALE GENOMIC DNA]</scope>
    <source>
        <strain evidence="2 3">AM25-6</strain>
    </source>
</reference>
<dbReference type="EMBL" id="QUSM01000004">
    <property type="protein sequence ID" value="RGD73873.1"/>
    <property type="molecule type" value="Genomic_DNA"/>
</dbReference>
<name>A0A3E3DXA0_9FIRM</name>
<proteinExistence type="predicted"/>
<comment type="caution">
    <text evidence="2">The sequence shown here is derived from an EMBL/GenBank/DDBJ whole genome shotgun (WGS) entry which is preliminary data.</text>
</comment>
<dbReference type="RefSeq" id="WP_117532484.1">
    <property type="nucleotide sequence ID" value="NZ_QUSM01000004.1"/>
</dbReference>
<sequence>MGKVALLKCKPNQIKEKVHKALDLLGGISEYVKKDDMVVIKPNVLCAQDHETGATTSPVLVKSVADMCLNAGAEKVIVAESSNWGIDSMEAMKECGYDKIADGEKIVLMDLKKGEFVKKDIDGLVLKSINIPKVLCDADVVINCPVLKAHTMTKVTIGIKNLSVGISSDEDKQHSLHRIGLYPPLSDEMEKNGSWLDQAICDINSNTNTTLTVVDGIYGLHGKGAPLFGDKINTNLIMASDDRVSIDSVGSKILGHDAMEVHHIRNSYNRGMGEIDLDKIEVVGDKISDFKFDINQSYNTSLNGIPSNVTVINGCKNCKACLSTMTYVLSRHKDEIEKMNIPINVYVGKYFEDKKLPSDRRMHIYYGNCAGSHIYGGGFVPGCPPRSRRQFIQSIGALDIYKQDEGLDTDR</sequence>
<protein>
    <submittedName>
        <fullName evidence="2">DUF362 domain-containing protein</fullName>
    </submittedName>
</protein>
<gene>
    <name evidence="2" type="ORF">DW687_08850</name>
</gene>
<accession>A0A3E3DXA0</accession>
<dbReference type="AlphaFoldDB" id="A0A3E3DXA0"/>
<dbReference type="Pfam" id="PF04015">
    <property type="entry name" value="DUF362"/>
    <property type="match status" value="1"/>
</dbReference>
<evidence type="ECO:0000259" key="1">
    <source>
        <dbReference type="Pfam" id="PF04015"/>
    </source>
</evidence>